<feature type="transmembrane region" description="Helical" evidence="1">
    <location>
        <begin position="6"/>
        <end position="25"/>
    </location>
</feature>
<dbReference type="EMBL" id="PDKM01000001">
    <property type="protein sequence ID" value="RXK11083.1"/>
    <property type="molecule type" value="Genomic_DNA"/>
</dbReference>
<keyword evidence="1" id="KW-0472">Membrane</keyword>
<dbReference type="InterPro" id="IPR011047">
    <property type="entry name" value="Quinoprotein_ADH-like_sf"/>
</dbReference>
<sequence>MTTVKLIILASIFIFMAGAIFIVYFRKHKLLFILATLIATVFIYFLFKSIYNDIVDEVEMKTLKKSEKISKIIEEFPLLEASSPPSQYYVIPTIEKEENSMLRLTKVSEKPSQFNSDEDWFTKNNLASLTYIVPKPFRDVGNNLPSFIPQKFKNSIIVKAIRGNPIIAIYGKDFSQGRYLLAIDPSTGKKLFSFDFDLYEWPSSFKQEDKPFVSMATVWAYVEENTLYVSHSHQTYASSSFGNNAYITAIDTSSNTILWRSKPLVSNSSNFIVKNDAIITGYGFTKEKDYLYILNKSDGRVVQKIQIKSGPSYLVEKDKQLYVNTYNTDYIFKYEDK</sequence>
<name>A0AAX2ACP6_9BACT</name>
<keyword evidence="5" id="KW-1185">Reference proteome</keyword>
<dbReference type="KEGG" id="hbv:ABIV_0959"/>
<reference evidence="2 4" key="2">
    <citation type="submission" date="2018-07" db="EMBL/GenBank/DDBJ databases">
        <title>Complete genome of the Arcobacter bivalviorum type strain LMG 26154.</title>
        <authorList>
            <person name="Miller W.G."/>
            <person name="Yee E."/>
            <person name="Bono J.L."/>
        </authorList>
    </citation>
    <scope>NUCLEOTIDE SEQUENCE [LARGE SCALE GENOMIC DNA]</scope>
    <source>
        <strain evidence="2 4">LMG 26154</strain>
    </source>
</reference>
<organism evidence="3 5">
    <name type="scientific">Halarcobacter bivalviorum</name>
    <dbReference type="NCBI Taxonomy" id="663364"/>
    <lineage>
        <taxon>Bacteria</taxon>
        <taxon>Pseudomonadati</taxon>
        <taxon>Campylobacterota</taxon>
        <taxon>Epsilonproteobacteria</taxon>
        <taxon>Campylobacterales</taxon>
        <taxon>Arcobacteraceae</taxon>
        <taxon>Halarcobacter</taxon>
    </lineage>
</organism>
<keyword evidence="1" id="KW-0812">Transmembrane</keyword>
<evidence type="ECO:0000313" key="4">
    <source>
        <dbReference type="Proteomes" id="UP000253850"/>
    </source>
</evidence>
<dbReference type="InterPro" id="IPR015943">
    <property type="entry name" value="WD40/YVTN_repeat-like_dom_sf"/>
</dbReference>
<evidence type="ECO:0000313" key="3">
    <source>
        <dbReference type="EMBL" id="RXK11083.1"/>
    </source>
</evidence>
<dbReference type="Gene3D" id="2.130.10.10">
    <property type="entry name" value="YVTN repeat-like/Quinoprotein amine dehydrogenase"/>
    <property type="match status" value="1"/>
</dbReference>
<reference evidence="3 5" key="1">
    <citation type="submission" date="2017-10" db="EMBL/GenBank/DDBJ databases">
        <title>Genomics of the genus Arcobacter.</title>
        <authorList>
            <person name="Perez-Cataluna A."/>
            <person name="Figueras M.J."/>
        </authorList>
    </citation>
    <scope>NUCLEOTIDE SEQUENCE [LARGE SCALE GENOMIC DNA]</scope>
    <source>
        <strain evidence="3 5">CECT 7835</strain>
    </source>
</reference>
<gene>
    <name evidence="2" type="ORF">ABIV_0959</name>
    <name evidence="3" type="ORF">CRV05_01570</name>
</gene>
<dbReference type="Proteomes" id="UP000289193">
    <property type="component" value="Unassembled WGS sequence"/>
</dbReference>
<feature type="transmembrane region" description="Helical" evidence="1">
    <location>
        <begin position="30"/>
        <end position="47"/>
    </location>
</feature>
<evidence type="ECO:0000256" key="1">
    <source>
        <dbReference type="SAM" id="Phobius"/>
    </source>
</evidence>
<dbReference type="Proteomes" id="UP000253850">
    <property type="component" value="Chromosome"/>
</dbReference>
<evidence type="ECO:0000313" key="5">
    <source>
        <dbReference type="Proteomes" id="UP000289193"/>
    </source>
</evidence>
<dbReference type="SUPFAM" id="SSF50998">
    <property type="entry name" value="Quinoprotein alcohol dehydrogenase-like"/>
    <property type="match status" value="1"/>
</dbReference>
<dbReference type="EMBL" id="CP031217">
    <property type="protein sequence ID" value="AXH11966.1"/>
    <property type="molecule type" value="Genomic_DNA"/>
</dbReference>
<keyword evidence="1" id="KW-1133">Transmembrane helix</keyword>
<dbReference type="AlphaFoldDB" id="A0AAX2ACP6"/>
<accession>A0AAX2ACP6</accession>
<protein>
    <submittedName>
        <fullName evidence="2">Membrane protein</fullName>
    </submittedName>
</protein>
<dbReference type="RefSeq" id="WP_114838819.1">
    <property type="nucleotide sequence ID" value="NZ_CP031217.1"/>
</dbReference>
<proteinExistence type="predicted"/>
<evidence type="ECO:0000313" key="2">
    <source>
        <dbReference type="EMBL" id="AXH11966.1"/>
    </source>
</evidence>